<evidence type="ECO:0000313" key="1">
    <source>
        <dbReference type="EMBL" id="KAL0117904.1"/>
    </source>
</evidence>
<organism evidence="1 2">
    <name type="scientific">Cardiocondyla obscurior</name>
    <dbReference type="NCBI Taxonomy" id="286306"/>
    <lineage>
        <taxon>Eukaryota</taxon>
        <taxon>Metazoa</taxon>
        <taxon>Ecdysozoa</taxon>
        <taxon>Arthropoda</taxon>
        <taxon>Hexapoda</taxon>
        <taxon>Insecta</taxon>
        <taxon>Pterygota</taxon>
        <taxon>Neoptera</taxon>
        <taxon>Endopterygota</taxon>
        <taxon>Hymenoptera</taxon>
        <taxon>Apocrita</taxon>
        <taxon>Aculeata</taxon>
        <taxon>Formicoidea</taxon>
        <taxon>Formicidae</taxon>
        <taxon>Myrmicinae</taxon>
        <taxon>Cardiocondyla</taxon>
    </lineage>
</organism>
<dbReference type="AlphaFoldDB" id="A0AAW2FS21"/>
<reference evidence="1 2" key="1">
    <citation type="submission" date="2023-03" db="EMBL/GenBank/DDBJ databases">
        <title>High recombination rates correlate with genetic variation in Cardiocondyla obscurior ants.</title>
        <authorList>
            <person name="Errbii M."/>
        </authorList>
    </citation>
    <scope>NUCLEOTIDE SEQUENCE [LARGE SCALE GENOMIC DNA]</scope>
    <source>
        <strain evidence="1">Alpha-2009</strain>
        <tissue evidence="1">Whole body</tissue>
    </source>
</reference>
<gene>
    <name evidence="1" type="ORF">PUN28_008942</name>
</gene>
<evidence type="ECO:0000313" key="2">
    <source>
        <dbReference type="Proteomes" id="UP001430953"/>
    </source>
</evidence>
<accession>A0AAW2FS21</accession>
<name>A0AAW2FS21_9HYME</name>
<proteinExistence type="predicted"/>
<keyword evidence="2" id="KW-1185">Reference proteome</keyword>
<comment type="caution">
    <text evidence="1">The sequence shown here is derived from an EMBL/GenBank/DDBJ whole genome shotgun (WGS) entry which is preliminary data.</text>
</comment>
<dbReference type="Proteomes" id="UP001430953">
    <property type="component" value="Unassembled WGS sequence"/>
</dbReference>
<dbReference type="EMBL" id="JADYXP020000008">
    <property type="protein sequence ID" value="KAL0117904.1"/>
    <property type="molecule type" value="Genomic_DNA"/>
</dbReference>
<protein>
    <submittedName>
        <fullName evidence="1">Uncharacterized protein</fullName>
    </submittedName>
</protein>
<sequence length="211" mass="24863">MRLLYETRVTLSFQGGSYSRERCENRNNKYSTHIRRSNVFYKPDRFRELKIVWKLNKELEKFSRIKLNSRVRGRVISVSKVASLATRSEERFPRERRLAKIIGANLRTSDGTIKLWVAGCYRADGKAEEFTSVNLFFREGTRRKEREKKFPKHIQAAAAVAAHKKNSLYSLLLRLELYPKLIKIGRLKRYPVNPKKDAKARGLVCTRFYFK</sequence>